<gene>
    <name evidence="10" type="ORF">LSINAPIS_LOCUS4926</name>
</gene>
<evidence type="ECO:0000256" key="7">
    <source>
        <dbReference type="ARBA" id="ARBA00023170"/>
    </source>
</evidence>
<dbReference type="GO" id="GO:0004984">
    <property type="term" value="F:olfactory receptor activity"/>
    <property type="evidence" value="ECO:0007669"/>
    <property type="project" value="InterPro"/>
</dbReference>
<name>A0A5E4Q565_9NEOP</name>
<dbReference type="GO" id="GO:0016020">
    <property type="term" value="C:membrane"/>
    <property type="evidence" value="ECO:0007669"/>
    <property type="project" value="UniProtKB-SubCell"/>
</dbReference>
<protein>
    <recommendedName>
        <fullName evidence="12">Odorant receptor</fullName>
    </recommendedName>
</protein>
<accession>A0A5E4Q565</accession>
<evidence type="ECO:0000313" key="11">
    <source>
        <dbReference type="Proteomes" id="UP000324832"/>
    </source>
</evidence>
<keyword evidence="11" id="KW-1185">Reference proteome</keyword>
<keyword evidence="5 9" id="KW-1133">Transmembrane helix</keyword>
<keyword evidence="6 9" id="KW-0472">Membrane</keyword>
<feature type="transmembrane region" description="Helical" evidence="9">
    <location>
        <begin position="43"/>
        <end position="65"/>
    </location>
</feature>
<feature type="transmembrane region" description="Helical" evidence="9">
    <location>
        <begin position="137"/>
        <end position="158"/>
    </location>
</feature>
<organism evidence="10 11">
    <name type="scientific">Leptidea sinapis</name>
    <dbReference type="NCBI Taxonomy" id="189913"/>
    <lineage>
        <taxon>Eukaryota</taxon>
        <taxon>Metazoa</taxon>
        <taxon>Ecdysozoa</taxon>
        <taxon>Arthropoda</taxon>
        <taxon>Hexapoda</taxon>
        <taxon>Insecta</taxon>
        <taxon>Pterygota</taxon>
        <taxon>Neoptera</taxon>
        <taxon>Endopterygota</taxon>
        <taxon>Lepidoptera</taxon>
        <taxon>Glossata</taxon>
        <taxon>Ditrysia</taxon>
        <taxon>Papilionoidea</taxon>
        <taxon>Pieridae</taxon>
        <taxon>Dismorphiinae</taxon>
        <taxon>Leptidea</taxon>
    </lineage>
</organism>
<evidence type="ECO:0000256" key="5">
    <source>
        <dbReference type="ARBA" id="ARBA00022989"/>
    </source>
</evidence>
<dbReference type="GO" id="GO:0007165">
    <property type="term" value="P:signal transduction"/>
    <property type="evidence" value="ECO:0007669"/>
    <property type="project" value="UniProtKB-KW"/>
</dbReference>
<sequence length="297" mass="34161">MEKQDTALKEIYKTLNLCDFCTSKIGISFVSDNKSFLGRLWKLLWFLSSALVLSLMVFGELFYVFQQLVTSSSVVDFVASLHIAGYDSMSFGKLLTIWYKRDVFKNLLIELADIWPISEKDFEANSIKLKKLSQLRYAFWNLLGLWLYNLTPIAIYMFRKIQGSPADLGLIWHVSYPFDKTQPVYHEVAFIFETYGGKIRRLSYQNSRDKNAYNDIVAVVKIHQRLINYGKDLEEAFALVNLINVLLSSVNICCVLLDPWMAMSNKFFLGAALTQVGILCWYADDICTSVRVLSNHI</sequence>
<feature type="transmembrane region" description="Helical" evidence="9">
    <location>
        <begin position="236"/>
        <end position="257"/>
    </location>
</feature>
<dbReference type="InterPro" id="IPR004117">
    <property type="entry name" value="7tm6_olfct_rcpt"/>
</dbReference>
<evidence type="ECO:0000256" key="8">
    <source>
        <dbReference type="ARBA" id="ARBA00023224"/>
    </source>
</evidence>
<keyword evidence="4" id="KW-0552">Olfaction</keyword>
<evidence type="ECO:0000256" key="6">
    <source>
        <dbReference type="ARBA" id="ARBA00023136"/>
    </source>
</evidence>
<evidence type="ECO:0000313" key="10">
    <source>
        <dbReference type="EMBL" id="VVC92481.1"/>
    </source>
</evidence>
<evidence type="ECO:0000256" key="2">
    <source>
        <dbReference type="ARBA" id="ARBA00022606"/>
    </source>
</evidence>
<proteinExistence type="predicted"/>
<dbReference type="GO" id="GO:0005549">
    <property type="term" value="F:odorant binding"/>
    <property type="evidence" value="ECO:0007669"/>
    <property type="project" value="InterPro"/>
</dbReference>
<dbReference type="Proteomes" id="UP000324832">
    <property type="component" value="Unassembled WGS sequence"/>
</dbReference>
<dbReference type="Pfam" id="PF02949">
    <property type="entry name" value="7tm_6"/>
    <property type="match status" value="1"/>
</dbReference>
<evidence type="ECO:0008006" key="12">
    <source>
        <dbReference type="Google" id="ProtNLM"/>
    </source>
</evidence>
<reference evidence="10 11" key="1">
    <citation type="submission" date="2017-07" db="EMBL/GenBank/DDBJ databases">
        <authorList>
            <person name="Talla V."/>
            <person name="Backstrom N."/>
        </authorList>
    </citation>
    <scope>NUCLEOTIDE SEQUENCE [LARGE SCALE GENOMIC DNA]</scope>
</reference>
<evidence type="ECO:0000256" key="4">
    <source>
        <dbReference type="ARBA" id="ARBA00022725"/>
    </source>
</evidence>
<dbReference type="AlphaFoldDB" id="A0A5E4Q565"/>
<keyword evidence="3 9" id="KW-0812">Transmembrane</keyword>
<comment type="subcellular location">
    <subcellularLocation>
        <location evidence="1">Membrane</location>
        <topology evidence="1">Multi-pass membrane protein</topology>
    </subcellularLocation>
</comment>
<evidence type="ECO:0000256" key="3">
    <source>
        <dbReference type="ARBA" id="ARBA00022692"/>
    </source>
</evidence>
<dbReference type="EMBL" id="FZQP02001337">
    <property type="protein sequence ID" value="VVC92481.1"/>
    <property type="molecule type" value="Genomic_DNA"/>
</dbReference>
<keyword evidence="7" id="KW-0675">Receptor</keyword>
<keyword evidence="2" id="KW-0716">Sensory transduction</keyword>
<keyword evidence="8" id="KW-0807">Transducer</keyword>
<evidence type="ECO:0000256" key="9">
    <source>
        <dbReference type="SAM" id="Phobius"/>
    </source>
</evidence>
<evidence type="ECO:0000256" key="1">
    <source>
        <dbReference type="ARBA" id="ARBA00004141"/>
    </source>
</evidence>